<keyword evidence="2" id="KW-1185">Reference proteome</keyword>
<accession>A0A5B9VY60</accession>
<evidence type="ECO:0000313" key="1">
    <source>
        <dbReference type="EMBL" id="QEH33242.1"/>
    </source>
</evidence>
<dbReference type="RefSeq" id="WP_148592981.1">
    <property type="nucleotide sequence ID" value="NZ_CP042997.1"/>
</dbReference>
<protein>
    <submittedName>
        <fullName evidence="1">Uncharacterized protein</fullName>
    </submittedName>
</protein>
<organism evidence="1 2">
    <name type="scientific">Aquisphaera giovannonii</name>
    <dbReference type="NCBI Taxonomy" id="406548"/>
    <lineage>
        <taxon>Bacteria</taxon>
        <taxon>Pseudomonadati</taxon>
        <taxon>Planctomycetota</taxon>
        <taxon>Planctomycetia</taxon>
        <taxon>Isosphaerales</taxon>
        <taxon>Isosphaeraceae</taxon>
        <taxon>Aquisphaera</taxon>
    </lineage>
</organism>
<dbReference type="AlphaFoldDB" id="A0A5B9VY60"/>
<gene>
    <name evidence="1" type="ORF">OJF2_17420</name>
</gene>
<dbReference type="EMBL" id="CP042997">
    <property type="protein sequence ID" value="QEH33242.1"/>
    <property type="molecule type" value="Genomic_DNA"/>
</dbReference>
<dbReference type="OrthoDB" id="284581at2"/>
<evidence type="ECO:0000313" key="2">
    <source>
        <dbReference type="Proteomes" id="UP000324233"/>
    </source>
</evidence>
<dbReference type="KEGG" id="agv:OJF2_17420"/>
<reference evidence="1 2" key="1">
    <citation type="submission" date="2019-08" db="EMBL/GenBank/DDBJ databases">
        <title>Deep-cultivation of Planctomycetes and their phenomic and genomic characterization uncovers novel biology.</title>
        <authorList>
            <person name="Wiegand S."/>
            <person name="Jogler M."/>
            <person name="Boedeker C."/>
            <person name="Pinto D."/>
            <person name="Vollmers J."/>
            <person name="Rivas-Marin E."/>
            <person name="Kohn T."/>
            <person name="Peeters S.H."/>
            <person name="Heuer A."/>
            <person name="Rast P."/>
            <person name="Oberbeckmann S."/>
            <person name="Bunk B."/>
            <person name="Jeske O."/>
            <person name="Meyerdierks A."/>
            <person name="Storesund J.E."/>
            <person name="Kallscheuer N."/>
            <person name="Luecker S."/>
            <person name="Lage O.M."/>
            <person name="Pohl T."/>
            <person name="Merkel B.J."/>
            <person name="Hornburger P."/>
            <person name="Mueller R.-W."/>
            <person name="Bruemmer F."/>
            <person name="Labrenz M."/>
            <person name="Spormann A.M."/>
            <person name="Op den Camp H."/>
            <person name="Overmann J."/>
            <person name="Amann R."/>
            <person name="Jetten M.S.M."/>
            <person name="Mascher T."/>
            <person name="Medema M.H."/>
            <person name="Devos D.P."/>
            <person name="Kaster A.-K."/>
            <person name="Ovreas L."/>
            <person name="Rohde M."/>
            <person name="Galperin M.Y."/>
            <person name="Jogler C."/>
        </authorList>
    </citation>
    <scope>NUCLEOTIDE SEQUENCE [LARGE SCALE GENOMIC DNA]</scope>
    <source>
        <strain evidence="1 2">OJF2</strain>
    </source>
</reference>
<dbReference type="Proteomes" id="UP000324233">
    <property type="component" value="Chromosome"/>
</dbReference>
<proteinExistence type="predicted"/>
<sequence>MADASTTPPDLQQKYRQFLDLLPLTIALAGLPTSEGRLYGEDQIEGRGMTIKMAYRQARNIAKECLSGS</sequence>
<name>A0A5B9VY60_9BACT</name>